<evidence type="ECO:0000256" key="5">
    <source>
        <dbReference type="SAM" id="Phobius"/>
    </source>
</evidence>
<dbReference type="InParanoid" id="A0A1Y2EHR2"/>
<comment type="caution">
    <text evidence="6">The sequence shown here is derived from an EMBL/GenBank/DDBJ whole genome shotgun (WGS) entry which is preliminary data.</text>
</comment>
<evidence type="ECO:0000313" key="7">
    <source>
        <dbReference type="Proteomes" id="UP000193467"/>
    </source>
</evidence>
<evidence type="ECO:0000313" key="6">
    <source>
        <dbReference type="EMBL" id="ORY70806.1"/>
    </source>
</evidence>
<organism evidence="6 7">
    <name type="scientific">Leucosporidium creatinivorum</name>
    <dbReference type="NCBI Taxonomy" id="106004"/>
    <lineage>
        <taxon>Eukaryota</taxon>
        <taxon>Fungi</taxon>
        <taxon>Dikarya</taxon>
        <taxon>Basidiomycota</taxon>
        <taxon>Pucciniomycotina</taxon>
        <taxon>Microbotryomycetes</taxon>
        <taxon>Leucosporidiales</taxon>
        <taxon>Leucosporidium</taxon>
    </lineage>
</organism>
<gene>
    <name evidence="6" type="ORF">BCR35DRAFT_307885</name>
</gene>
<keyword evidence="7" id="KW-1185">Reference proteome</keyword>
<evidence type="ECO:0000256" key="2">
    <source>
        <dbReference type="ARBA" id="ARBA00022989"/>
    </source>
</evidence>
<keyword evidence="3 5" id="KW-0472">Membrane</keyword>
<dbReference type="EMBL" id="MCGR01000054">
    <property type="protein sequence ID" value="ORY70806.1"/>
    <property type="molecule type" value="Genomic_DNA"/>
</dbReference>
<keyword evidence="1 5" id="KW-0812">Transmembrane</keyword>
<reference evidence="6 7" key="1">
    <citation type="submission" date="2016-07" db="EMBL/GenBank/DDBJ databases">
        <title>Pervasive Adenine N6-methylation of Active Genes in Fungi.</title>
        <authorList>
            <consortium name="DOE Joint Genome Institute"/>
            <person name="Mondo S.J."/>
            <person name="Dannebaum R.O."/>
            <person name="Kuo R.C."/>
            <person name="Labutti K."/>
            <person name="Haridas S."/>
            <person name="Kuo A."/>
            <person name="Salamov A."/>
            <person name="Ahrendt S.R."/>
            <person name="Lipzen A."/>
            <person name="Sullivan W."/>
            <person name="Andreopoulos W.B."/>
            <person name="Clum A."/>
            <person name="Lindquist E."/>
            <person name="Daum C."/>
            <person name="Ramamoorthy G.K."/>
            <person name="Gryganskyi A."/>
            <person name="Culley D."/>
            <person name="Magnuson J.K."/>
            <person name="James T.Y."/>
            <person name="O'Malley M.A."/>
            <person name="Stajich J.E."/>
            <person name="Spatafora J.W."/>
            <person name="Visel A."/>
            <person name="Grigoriev I.V."/>
        </authorList>
    </citation>
    <scope>NUCLEOTIDE SEQUENCE [LARGE SCALE GENOMIC DNA]</scope>
    <source>
        <strain evidence="6 7">62-1032</strain>
    </source>
</reference>
<name>A0A1Y2EHR2_9BASI</name>
<feature type="region of interest" description="Disordered" evidence="4">
    <location>
        <begin position="31"/>
        <end position="75"/>
    </location>
</feature>
<accession>A0A1Y2EHR2</accession>
<dbReference type="InterPro" id="IPR028143">
    <property type="entry name" value="Get2/sif1"/>
</dbReference>
<dbReference type="STRING" id="106004.A0A1Y2EHR2"/>
<evidence type="ECO:0000256" key="1">
    <source>
        <dbReference type="ARBA" id="ARBA00022692"/>
    </source>
</evidence>
<feature type="compositionally biased region" description="Pro residues" evidence="4">
    <location>
        <begin position="50"/>
        <end position="62"/>
    </location>
</feature>
<sequence length="361" mass="37038">MSEDKEAARKAAQAARQAKLLAKSQERLAKITGAAPAGRIPTDAAIGITPRPPAATNPPPPKSLAAEDDDDPAEVDLALDASLPPLSQRQQQAMSPFAFGGPEGGFPGMGAEGAPGDDMFAQMLAQMTGGAAGGAPGGPAGGLGGMFGGMGGPPGATGAGMNPFAAPPTSPFPPKPKTFLDRVFPLIHLVSMVALAVYAVGWMEPTRKFGTYGWMGLGGNVDWRSWGALASRKPVEALGAVGKAAGVGLSEVPLLWLFVSLELVLQTTRLFLTRSQPTPPGILSSILPLISQFSPQIALAIQTGVRYLDLLSILITDVGVLIFCIGVAVTVGRWKTGGELGVLESVVEAGSEAWGKVQGEL</sequence>
<dbReference type="Pfam" id="PF08690">
    <property type="entry name" value="GET2"/>
    <property type="match status" value="1"/>
</dbReference>
<keyword evidence="2 5" id="KW-1133">Transmembrane helix</keyword>
<dbReference type="AlphaFoldDB" id="A0A1Y2EHR2"/>
<evidence type="ECO:0000256" key="3">
    <source>
        <dbReference type="ARBA" id="ARBA00023136"/>
    </source>
</evidence>
<dbReference type="PANTHER" id="PTHR28263:SF1">
    <property type="entry name" value="GOLGI TO ER TRAFFIC PROTEIN 2"/>
    <property type="match status" value="1"/>
</dbReference>
<evidence type="ECO:0000256" key="4">
    <source>
        <dbReference type="SAM" id="MobiDB-lite"/>
    </source>
</evidence>
<protein>
    <recommendedName>
        <fullName evidence="8">GET complex, subunit GET2</fullName>
    </recommendedName>
</protein>
<dbReference type="OrthoDB" id="5393181at2759"/>
<dbReference type="Proteomes" id="UP000193467">
    <property type="component" value="Unassembled WGS sequence"/>
</dbReference>
<dbReference type="PANTHER" id="PTHR28263">
    <property type="entry name" value="GOLGI TO ER TRAFFIC PROTEIN 2"/>
    <property type="match status" value="1"/>
</dbReference>
<proteinExistence type="predicted"/>
<feature type="transmembrane region" description="Helical" evidence="5">
    <location>
        <begin position="183"/>
        <end position="203"/>
    </location>
</feature>
<feature type="transmembrane region" description="Helical" evidence="5">
    <location>
        <begin position="307"/>
        <end position="331"/>
    </location>
</feature>
<dbReference type="GO" id="GO:0006890">
    <property type="term" value="P:retrograde vesicle-mediated transport, Golgi to endoplasmic reticulum"/>
    <property type="evidence" value="ECO:0007669"/>
    <property type="project" value="TreeGrafter"/>
</dbReference>
<evidence type="ECO:0008006" key="8">
    <source>
        <dbReference type="Google" id="ProtNLM"/>
    </source>
</evidence>